<dbReference type="CDD" id="cd01672">
    <property type="entry name" value="TMPK"/>
    <property type="match status" value="1"/>
</dbReference>
<comment type="catalytic activity">
    <reaction evidence="9 10">
        <text>dTMP + ATP = dTDP + ADP</text>
        <dbReference type="Rhea" id="RHEA:13517"/>
        <dbReference type="ChEBI" id="CHEBI:30616"/>
        <dbReference type="ChEBI" id="CHEBI:58369"/>
        <dbReference type="ChEBI" id="CHEBI:63528"/>
        <dbReference type="ChEBI" id="CHEBI:456216"/>
        <dbReference type="EC" id="2.7.4.9"/>
    </reaction>
</comment>
<dbReference type="PANTHER" id="PTHR10344:SF4">
    <property type="entry name" value="UMP-CMP KINASE 2, MITOCHONDRIAL"/>
    <property type="match status" value="1"/>
</dbReference>
<evidence type="ECO:0000256" key="7">
    <source>
        <dbReference type="ARBA" id="ARBA00022777"/>
    </source>
</evidence>
<dbReference type="PANTHER" id="PTHR10344">
    <property type="entry name" value="THYMIDYLATE KINASE"/>
    <property type="match status" value="1"/>
</dbReference>
<dbReference type="GO" id="GO:0005524">
    <property type="term" value="F:ATP binding"/>
    <property type="evidence" value="ECO:0007669"/>
    <property type="project" value="UniProtKB-UniRule"/>
</dbReference>
<dbReference type="InterPro" id="IPR039430">
    <property type="entry name" value="Thymidylate_kin-like_dom"/>
</dbReference>
<keyword evidence="6 10" id="KW-0547">Nucleotide-binding</keyword>
<evidence type="ECO:0000256" key="3">
    <source>
        <dbReference type="ARBA" id="ARBA00017144"/>
    </source>
</evidence>
<dbReference type="SUPFAM" id="SSF52540">
    <property type="entry name" value="P-loop containing nucleoside triphosphate hydrolases"/>
    <property type="match status" value="1"/>
</dbReference>
<dbReference type="HAMAP" id="MF_00165">
    <property type="entry name" value="Thymidylate_kinase"/>
    <property type="match status" value="1"/>
</dbReference>
<dbReference type="PROSITE" id="PS01331">
    <property type="entry name" value="THYMIDYLATE_KINASE"/>
    <property type="match status" value="1"/>
</dbReference>
<dbReference type="KEGG" id="msho:MSHO_60100"/>
<evidence type="ECO:0000256" key="6">
    <source>
        <dbReference type="ARBA" id="ARBA00022741"/>
    </source>
</evidence>
<dbReference type="GO" id="GO:0005829">
    <property type="term" value="C:cytosol"/>
    <property type="evidence" value="ECO:0007669"/>
    <property type="project" value="TreeGrafter"/>
</dbReference>
<feature type="region of interest" description="Disordered" evidence="11">
    <location>
        <begin position="149"/>
        <end position="171"/>
    </location>
</feature>
<comment type="similarity">
    <text evidence="1 10">Belongs to the thymidylate kinase family.</text>
</comment>
<keyword evidence="5 10" id="KW-0545">Nucleotide biosynthesis</keyword>
<sequence length="222" mass="23593">MLIAIEGVDGAGKRTLSEGLRKEFEAAGRSVATLAFPCYGNSVTADIAAEALHGEHGDLASSVFAMATLFALDRAAAVDEIHGLCLAYEVVILDRYVASNAAYSAARLHQDSAGEAVAWVGRMEYERFGLPEPDWQVLLAVPVELAGERSRGRARSDPGRPRDSYERDDGLQQRTGSVYAELAAAGWGGRWLVVDADVDPGALAATLMSPTAPEGEIEGYLP</sequence>
<name>A0A7I7LLD2_9MYCO</name>
<proteinExistence type="inferred from homology"/>
<dbReference type="AlphaFoldDB" id="A0A7I7LLD2"/>
<dbReference type="InterPro" id="IPR018094">
    <property type="entry name" value="Thymidylate_kinase"/>
</dbReference>
<gene>
    <name evidence="10 13" type="primary">tmk</name>
    <name evidence="13" type="ORF">MSHO_60100</name>
</gene>
<keyword evidence="7 10" id="KW-0418">Kinase</keyword>
<dbReference type="GO" id="GO:0006227">
    <property type="term" value="P:dUDP biosynthetic process"/>
    <property type="evidence" value="ECO:0007669"/>
    <property type="project" value="TreeGrafter"/>
</dbReference>
<accession>A0A7I7LLD2</accession>
<dbReference type="Gene3D" id="3.40.50.300">
    <property type="entry name" value="P-loop containing nucleotide triphosphate hydrolases"/>
    <property type="match status" value="1"/>
</dbReference>
<evidence type="ECO:0000256" key="10">
    <source>
        <dbReference type="HAMAP-Rule" id="MF_00165"/>
    </source>
</evidence>
<dbReference type="Proteomes" id="UP000467164">
    <property type="component" value="Chromosome"/>
</dbReference>
<comment type="caution">
    <text evidence="10">Lacks conserved residue(s) required for the propagation of feature annotation.</text>
</comment>
<keyword evidence="14" id="KW-1185">Reference proteome</keyword>
<feature type="domain" description="Thymidylate kinase-like" evidence="12">
    <location>
        <begin position="5"/>
        <end position="197"/>
    </location>
</feature>
<evidence type="ECO:0000256" key="5">
    <source>
        <dbReference type="ARBA" id="ARBA00022727"/>
    </source>
</evidence>
<comment type="function">
    <text evidence="10">Phosphorylation of dTMP to form dTDP in both de novo and salvage pathways of dTTP synthesis.</text>
</comment>
<protein>
    <recommendedName>
        <fullName evidence="3 10">Thymidylate kinase</fullName>
        <ecNumber evidence="2 10">2.7.4.9</ecNumber>
    </recommendedName>
    <alternativeName>
        <fullName evidence="10">dTMP kinase</fullName>
    </alternativeName>
</protein>
<evidence type="ECO:0000256" key="9">
    <source>
        <dbReference type="ARBA" id="ARBA00048743"/>
    </source>
</evidence>
<evidence type="ECO:0000256" key="2">
    <source>
        <dbReference type="ARBA" id="ARBA00012980"/>
    </source>
</evidence>
<evidence type="ECO:0000259" key="12">
    <source>
        <dbReference type="Pfam" id="PF02223"/>
    </source>
</evidence>
<dbReference type="NCBIfam" id="NF005923">
    <property type="entry name" value="PRK07933.1"/>
    <property type="match status" value="1"/>
</dbReference>
<dbReference type="RefSeq" id="WP_198966172.1">
    <property type="nucleotide sequence ID" value="NZ_AP022572.1"/>
</dbReference>
<dbReference type="InterPro" id="IPR018095">
    <property type="entry name" value="Thymidylate_kin_CS"/>
</dbReference>
<evidence type="ECO:0000256" key="11">
    <source>
        <dbReference type="SAM" id="MobiDB-lite"/>
    </source>
</evidence>
<evidence type="ECO:0000256" key="4">
    <source>
        <dbReference type="ARBA" id="ARBA00022679"/>
    </source>
</evidence>
<evidence type="ECO:0000256" key="8">
    <source>
        <dbReference type="ARBA" id="ARBA00022840"/>
    </source>
</evidence>
<organism evidence="13 14">
    <name type="scientific">Mycobacterium shottsii</name>
    <dbReference type="NCBI Taxonomy" id="133549"/>
    <lineage>
        <taxon>Bacteria</taxon>
        <taxon>Bacillati</taxon>
        <taxon>Actinomycetota</taxon>
        <taxon>Actinomycetes</taxon>
        <taxon>Mycobacteriales</taxon>
        <taxon>Mycobacteriaceae</taxon>
        <taxon>Mycobacterium</taxon>
        <taxon>Mycobacterium ulcerans group</taxon>
    </lineage>
</organism>
<evidence type="ECO:0000256" key="1">
    <source>
        <dbReference type="ARBA" id="ARBA00009776"/>
    </source>
</evidence>
<evidence type="ECO:0000313" key="13">
    <source>
        <dbReference type="EMBL" id="BBX60665.1"/>
    </source>
</evidence>
<evidence type="ECO:0000313" key="14">
    <source>
        <dbReference type="Proteomes" id="UP000467164"/>
    </source>
</evidence>
<dbReference type="Pfam" id="PF02223">
    <property type="entry name" value="Thymidylate_kin"/>
    <property type="match status" value="1"/>
</dbReference>
<dbReference type="InterPro" id="IPR027417">
    <property type="entry name" value="P-loop_NTPase"/>
</dbReference>
<keyword evidence="8 10" id="KW-0067">ATP-binding</keyword>
<dbReference type="EMBL" id="AP022572">
    <property type="protein sequence ID" value="BBX60665.1"/>
    <property type="molecule type" value="Genomic_DNA"/>
</dbReference>
<reference evidence="13 14" key="1">
    <citation type="journal article" date="2019" name="Emerg. Microbes Infect.">
        <title>Comprehensive subspecies identification of 175 nontuberculous mycobacteria species based on 7547 genomic profiles.</title>
        <authorList>
            <person name="Matsumoto Y."/>
            <person name="Kinjo T."/>
            <person name="Motooka D."/>
            <person name="Nabeya D."/>
            <person name="Jung N."/>
            <person name="Uechi K."/>
            <person name="Horii T."/>
            <person name="Iida T."/>
            <person name="Fujita J."/>
            <person name="Nakamura S."/>
        </authorList>
    </citation>
    <scope>NUCLEOTIDE SEQUENCE [LARGE SCALE GENOMIC DNA]</scope>
    <source>
        <strain evidence="13 14">JCM 12657</strain>
    </source>
</reference>
<dbReference type="EC" id="2.7.4.9" evidence="2 10"/>
<dbReference type="GO" id="GO:0006233">
    <property type="term" value="P:dTDP biosynthetic process"/>
    <property type="evidence" value="ECO:0007669"/>
    <property type="project" value="InterPro"/>
</dbReference>
<keyword evidence="4 10" id="KW-0808">Transferase</keyword>
<dbReference type="GO" id="GO:0006235">
    <property type="term" value="P:dTTP biosynthetic process"/>
    <property type="evidence" value="ECO:0007669"/>
    <property type="project" value="UniProtKB-UniRule"/>
</dbReference>
<dbReference type="GO" id="GO:0004798">
    <property type="term" value="F:dTMP kinase activity"/>
    <property type="evidence" value="ECO:0007669"/>
    <property type="project" value="UniProtKB-UniRule"/>
</dbReference>